<comment type="subcellular location">
    <subcellularLocation>
        <location evidence="2 13">Cell membrane</location>
        <topology evidence="2 13">Multi-pass membrane protein</topology>
    </subcellularLocation>
</comment>
<accession>A0A8C5ZEG8</accession>
<evidence type="ECO:0000256" key="11">
    <source>
        <dbReference type="ARBA" id="ARBA00023180"/>
    </source>
</evidence>
<keyword evidence="16" id="KW-1185">Reference proteome</keyword>
<keyword evidence="10 13" id="KW-0675">Receptor</keyword>
<evidence type="ECO:0000256" key="9">
    <source>
        <dbReference type="ARBA" id="ARBA00023136"/>
    </source>
</evidence>
<dbReference type="PANTHER" id="PTHR24062">
    <property type="entry name" value="VOMERONASAL TYPE-1 RECEPTOR"/>
    <property type="match status" value="1"/>
</dbReference>
<evidence type="ECO:0000313" key="15">
    <source>
        <dbReference type="Ensembl" id="ENSMMMP00000013688.1"/>
    </source>
</evidence>
<dbReference type="OrthoDB" id="9606139at2759"/>
<comment type="similarity">
    <text evidence="3 13">Belongs to the G-protein coupled receptor 1 family.</text>
</comment>
<dbReference type="GO" id="GO:0007606">
    <property type="term" value="P:sensory perception of chemical stimulus"/>
    <property type="evidence" value="ECO:0007669"/>
    <property type="project" value="UniProtKB-ARBA"/>
</dbReference>
<protein>
    <recommendedName>
        <fullName evidence="13">Vomeronasal type-1 receptor</fullName>
    </recommendedName>
</protein>
<dbReference type="InterPro" id="IPR004072">
    <property type="entry name" value="Vmron_rcpt_1"/>
</dbReference>
<keyword evidence="4 13" id="KW-1003">Cell membrane</keyword>
<dbReference type="GO" id="GO:0005886">
    <property type="term" value="C:plasma membrane"/>
    <property type="evidence" value="ECO:0007669"/>
    <property type="project" value="UniProtKB-SubCell"/>
</dbReference>
<sequence>MMFPSDTMFGVFLISQLCTCVPGNLFLFLLYMHTFSVQHHVKRLIYPVFSHLSLANTLTITFTLTPHIAPSFGVRQFLDDVGCKAVLYMYRVTRGVSICTTCLLSAFQAITVSPRNSKWAWLKFKLPTWTCPFFLFFWVINMLIYIHTIETITATRNLTLVGRGYVHPYCQTRQFGNQNAGRFLSVILIHDLVFVSLMIGTSLYMVNLLYRHHRRAHHLHSSCVSSHTSPEHKATRTILLLVSCFVVFYFSNNYLTLYSFYAHKKIPRLAGLSGALSSCYPTICPFLLMKNNKIVSQFTSSFSQ</sequence>
<evidence type="ECO:0000313" key="16">
    <source>
        <dbReference type="Proteomes" id="UP000694407"/>
    </source>
</evidence>
<feature type="transmembrane region" description="Helical" evidence="13">
    <location>
        <begin position="128"/>
        <end position="148"/>
    </location>
</feature>
<feature type="transmembrane region" description="Helical" evidence="13">
    <location>
        <begin position="88"/>
        <end position="107"/>
    </location>
</feature>
<keyword evidence="11" id="KW-0325">Glycoprotein</keyword>
<dbReference type="GeneTree" id="ENSGT00960000186612"/>
<evidence type="ECO:0000259" key="14">
    <source>
        <dbReference type="PROSITE" id="PS50262"/>
    </source>
</evidence>
<evidence type="ECO:0000256" key="2">
    <source>
        <dbReference type="ARBA" id="ARBA00004651"/>
    </source>
</evidence>
<evidence type="ECO:0000256" key="1">
    <source>
        <dbReference type="ARBA" id="ARBA00003878"/>
    </source>
</evidence>
<comment type="function">
    <text evidence="1">Putative pheromone receptor.</text>
</comment>
<keyword evidence="8 13" id="KW-0297">G-protein coupled receptor</keyword>
<evidence type="ECO:0000256" key="4">
    <source>
        <dbReference type="ARBA" id="ARBA00022475"/>
    </source>
</evidence>
<keyword evidence="9 13" id="KW-0472">Membrane</keyword>
<evidence type="ECO:0000256" key="3">
    <source>
        <dbReference type="ARBA" id="ARBA00010663"/>
    </source>
</evidence>
<gene>
    <name evidence="15" type="primary">LOC107151720</name>
</gene>
<keyword evidence="7 13" id="KW-1133">Transmembrane helix</keyword>
<keyword evidence="5 13" id="KW-0589">Pheromone response</keyword>
<evidence type="ECO:0000256" key="8">
    <source>
        <dbReference type="ARBA" id="ARBA00023040"/>
    </source>
</evidence>
<dbReference type="AlphaFoldDB" id="A0A8C5ZEG8"/>
<dbReference type="PRINTS" id="PR01534">
    <property type="entry name" value="VOMERONASL1R"/>
</dbReference>
<evidence type="ECO:0000256" key="6">
    <source>
        <dbReference type="ARBA" id="ARBA00022692"/>
    </source>
</evidence>
<evidence type="ECO:0000256" key="7">
    <source>
        <dbReference type="ARBA" id="ARBA00022989"/>
    </source>
</evidence>
<dbReference type="SUPFAM" id="SSF81321">
    <property type="entry name" value="Family A G protein-coupled receptor-like"/>
    <property type="match status" value="1"/>
</dbReference>
<name>A0A8C5ZEG8_MARMA</name>
<evidence type="ECO:0000256" key="10">
    <source>
        <dbReference type="ARBA" id="ARBA00023170"/>
    </source>
</evidence>
<dbReference type="InterPro" id="IPR017452">
    <property type="entry name" value="GPCR_Rhodpsn_7TM"/>
</dbReference>
<organism evidence="15 16">
    <name type="scientific">Marmota marmota marmota</name>
    <name type="common">Alpine marmot</name>
    <dbReference type="NCBI Taxonomy" id="9994"/>
    <lineage>
        <taxon>Eukaryota</taxon>
        <taxon>Metazoa</taxon>
        <taxon>Chordata</taxon>
        <taxon>Craniata</taxon>
        <taxon>Vertebrata</taxon>
        <taxon>Euteleostomi</taxon>
        <taxon>Mammalia</taxon>
        <taxon>Eutheria</taxon>
        <taxon>Euarchontoglires</taxon>
        <taxon>Glires</taxon>
        <taxon>Rodentia</taxon>
        <taxon>Sciuromorpha</taxon>
        <taxon>Sciuridae</taxon>
        <taxon>Xerinae</taxon>
        <taxon>Marmotini</taxon>
        <taxon>Marmota</taxon>
    </lineage>
</organism>
<dbReference type="GO" id="GO:0019236">
    <property type="term" value="P:response to pheromone"/>
    <property type="evidence" value="ECO:0007669"/>
    <property type="project" value="UniProtKB-KW"/>
</dbReference>
<evidence type="ECO:0000256" key="5">
    <source>
        <dbReference type="ARBA" id="ARBA00022507"/>
    </source>
</evidence>
<feature type="transmembrane region" description="Helical" evidence="13">
    <location>
        <begin position="12"/>
        <end position="32"/>
    </location>
</feature>
<evidence type="ECO:0000256" key="12">
    <source>
        <dbReference type="ARBA" id="ARBA00023224"/>
    </source>
</evidence>
<reference evidence="15" key="2">
    <citation type="submission" date="2025-09" db="UniProtKB">
        <authorList>
            <consortium name="Ensembl"/>
        </authorList>
    </citation>
    <scope>IDENTIFICATION</scope>
</reference>
<feature type="transmembrane region" description="Helical" evidence="13">
    <location>
        <begin position="183"/>
        <end position="210"/>
    </location>
</feature>
<keyword evidence="12 13" id="KW-0807">Transducer</keyword>
<evidence type="ECO:0000256" key="13">
    <source>
        <dbReference type="RuleBase" id="RU364061"/>
    </source>
</evidence>
<dbReference type="FunFam" id="1.20.1070.10:FF:000033">
    <property type="entry name" value="Vomeronasal type-1 receptor"/>
    <property type="match status" value="1"/>
</dbReference>
<reference evidence="15" key="1">
    <citation type="submission" date="2025-08" db="UniProtKB">
        <authorList>
            <consortium name="Ensembl"/>
        </authorList>
    </citation>
    <scope>IDENTIFICATION</scope>
</reference>
<dbReference type="Pfam" id="PF03402">
    <property type="entry name" value="V1R"/>
    <property type="match status" value="1"/>
</dbReference>
<proteinExistence type="inferred from homology"/>
<dbReference type="PROSITE" id="PS50262">
    <property type="entry name" value="G_PROTEIN_RECEP_F1_2"/>
    <property type="match status" value="1"/>
</dbReference>
<dbReference type="GO" id="GO:0016503">
    <property type="term" value="F:pheromone receptor activity"/>
    <property type="evidence" value="ECO:0007669"/>
    <property type="project" value="InterPro"/>
</dbReference>
<dbReference type="Ensembl" id="ENSMMMT00000015620.1">
    <property type="protein sequence ID" value="ENSMMMP00000013688.1"/>
    <property type="gene ID" value="ENSMMMG00000012204.1"/>
</dbReference>
<keyword evidence="6 13" id="KW-0812">Transmembrane</keyword>
<feature type="transmembrane region" description="Helical" evidence="13">
    <location>
        <begin position="238"/>
        <end position="257"/>
    </location>
</feature>
<dbReference type="RefSeq" id="XP_015352586.1">
    <property type="nucleotide sequence ID" value="XM_015497100.2"/>
</dbReference>
<dbReference type="KEGG" id="mmma:107151720"/>
<feature type="domain" description="G-protein coupled receptors family 1 profile" evidence="14">
    <location>
        <begin position="23"/>
        <end position="288"/>
    </location>
</feature>
<dbReference type="Gene3D" id="1.20.1070.10">
    <property type="entry name" value="Rhodopsin 7-helix transmembrane proteins"/>
    <property type="match status" value="1"/>
</dbReference>
<dbReference type="Proteomes" id="UP000694407">
    <property type="component" value="Unplaced"/>
</dbReference>
<dbReference type="GeneID" id="107151720"/>